<dbReference type="Pfam" id="PF13238">
    <property type="entry name" value="AAA_18"/>
    <property type="match status" value="1"/>
</dbReference>
<keyword evidence="6 10" id="KW-0547">Nucleotide-binding</keyword>
<feature type="binding site" evidence="10">
    <location>
        <position position="125"/>
    </location>
    <ligand>
        <name>ATP</name>
        <dbReference type="ChEBI" id="CHEBI:30616"/>
    </ligand>
</feature>
<evidence type="ECO:0000256" key="8">
    <source>
        <dbReference type="ARBA" id="ARBA00022840"/>
    </source>
</evidence>
<dbReference type="InterPro" id="IPR027417">
    <property type="entry name" value="P-loop_NTPase"/>
</dbReference>
<dbReference type="InParanoid" id="F0XM30"/>
<evidence type="ECO:0000256" key="11">
    <source>
        <dbReference type="SAM" id="MobiDB-lite"/>
    </source>
</evidence>
<dbReference type="Gene3D" id="3.40.50.300">
    <property type="entry name" value="P-loop containing nucleotide triphosphate hydrolases"/>
    <property type="match status" value="1"/>
</dbReference>
<dbReference type="RefSeq" id="XP_014170596.1">
    <property type="nucleotide sequence ID" value="XM_014315121.1"/>
</dbReference>
<dbReference type="SUPFAM" id="SSF52540">
    <property type="entry name" value="P-loop containing nucleoside triphosphate hydrolases"/>
    <property type="match status" value="1"/>
</dbReference>
<proteinExistence type="inferred from homology"/>
<dbReference type="FunCoup" id="F0XM30">
    <property type="interactions" value="753"/>
</dbReference>
<dbReference type="GO" id="GO:0004017">
    <property type="term" value="F:AMP kinase activity"/>
    <property type="evidence" value="ECO:0007669"/>
    <property type="project" value="UniProtKB-UniRule"/>
</dbReference>
<evidence type="ECO:0000313" key="12">
    <source>
        <dbReference type="EMBL" id="EFX01114.1"/>
    </source>
</evidence>
<dbReference type="eggNOG" id="KOG3347">
    <property type="taxonomic scope" value="Eukaryota"/>
</dbReference>
<evidence type="ECO:0000256" key="5">
    <source>
        <dbReference type="ARBA" id="ARBA00022679"/>
    </source>
</evidence>
<keyword evidence="4 10" id="KW-0698">rRNA processing</keyword>
<gene>
    <name evidence="12" type="ORF">CMQ_6056</name>
</gene>
<sequence length="199" mass="22180">MAAPQSKRTRPNIVVTGTPGTGKTTHCEAVVASVGGQAAGLRHVSINELVRDRDCHDGWDAEYQSWLVDEDRLLDALEADDVPHGRGAGVLLDWHACDLFPTGWIDLVVVLTADTTSLYDRLAERKYPEKKMQENIDAEIMQVLLQEAHEAFPPEMVVTLQSNTVEDMESNVDRIVAWAQQWYKDNDLPLPSSKSEQKA</sequence>
<evidence type="ECO:0000256" key="1">
    <source>
        <dbReference type="ARBA" id="ARBA00000582"/>
    </source>
</evidence>
<comment type="catalytic activity">
    <reaction evidence="10">
        <text>ATP + H2O = ADP + phosphate + H(+)</text>
        <dbReference type="Rhea" id="RHEA:13065"/>
        <dbReference type="ChEBI" id="CHEBI:15377"/>
        <dbReference type="ChEBI" id="CHEBI:15378"/>
        <dbReference type="ChEBI" id="CHEBI:30616"/>
        <dbReference type="ChEBI" id="CHEBI:43474"/>
        <dbReference type="ChEBI" id="CHEBI:456216"/>
    </reaction>
</comment>
<feature type="binding site" evidence="10">
    <location>
        <position position="24"/>
    </location>
    <ligand>
        <name>ATP</name>
        <dbReference type="ChEBI" id="CHEBI:30616"/>
    </ligand>
</feature>
<dbReference type="OrthoDB" id="10251185at2759"/>
<keyword evidence="2 10" id="KW-0963">Cytoplasm</keyword>
<dbReference type="HAMAP" id="MF_00039">
    <property type="entry name" value="Adenylate_kinase_AK6"/>
    <property type="match status" value="1"/>
</dbReference>
<dbReference type="GO" id="GO:0005524">
    <property type="term" value="F:ATP binding"/>
    <property type="evidence" value="ECO:0007669"/>
    <property type="project" value="UniProtKB-KW"/>
</dbReference>
<dbReference type="GO" id="GO:0016887">
    <property type="term" value="F:ATP hydrolysis activity"/>
    <property type="evidence" value="ECO:0007669"/>
    <property type="project" value="UniProtKB-UniRule"/>
</dbReference>
<evidence type="ECO:0000256" key="2">
    <source>
        <dbReference type="ARBA" id="ARBA00022490"/>
    </source>
</evidence>
<comment type="caution">
    <text evidence="10">Lacks conserved residue(s) required for the propagation of feature annotation.</text>
</comment>
<keyword evidence="8 10" id="KW-0067">ATP-binding</keyword>
<feature type="binding site" evidence="10">
    <location>
        <position position="23"/>
    </location>
    <ligand>
        <name>ATP</name>
        <dbReference type="ChEBI" id="CHEBI:30616"/>
    </ligand>
</feature>
<comment type="subunit">
    <text evidence="10">Interacts with small ribosomal subunit protein uS11. Not a structural component of 43S pre-ribosomes, but transiently interacts with them by binding to uS11.</text>
</comment>
<dbReference type="EMBL" id="GL629794">
    <property type="protein sequence ID" value="EFX01114.1"/>
    <property type="molecule type" value="Genomic_DNA"/>
</dbReference>
<reference evidence="12 13" key="1">
    <citation type="journal article" date="2011" name="Proc. Natl. Acad. Sci. U.S.A.">
        <title>Genome and transcriptome analyses of the mountain pine beetle-fungal symbiont Grosmannia clavigera, a lodgepole pine pathogen.</title>
        <authorList>
            <person name="DiGuistini S."/>
            <person name="Wang Y."/>
            <person name="Liao N.Y."/>
            <person name="Taylor G."/>
            <person name="Tanguay P."/>
            <person name="Feau N."/>
            <person name="Henrissat B."/>
            <person name="Chan S.K."/>
            <person name="Hesse-Orce U."/>
            <person name="Alamouti S.M."/>
            <person name="Tsui C.K.M."/>
            <person name="Docking R.T."/>
            <person name="Levasseur A."/>
            <person name="Haridas S."/>
            <person name="Robertson G."/>
            <person name="Birol I."/>
            <person name="Holt R.A."/>
            <person name="Marra M.A."/>
            <person name="Hamelin R.C."/>
            <person name="Hirst M."/>
            <person name="Jones S.J.M."/>
            <person name="Bohlmann J."/>
            <person name="Breuil C."/>
        </authorList>
    </citation>
    <scope>NUCLEOTIDE SEQUENCE [LARGE SCALE GENOMIC DNA]</scope>
    <source>
        <strain evidence="13">kw1407 / UAMH 11150</strain>
    </source>
</reference>
<accession>F0XM30</accession>
<evidence type="ECO:0000256" key="9">
    <source>
        <dbReference type="ARBA" id="ARBA00023242"/>
    </source>
</evidence>
<evidence type="ECO:0000256" key="6">
    <source>
        <dbReference type="ARBA" id="ARBA00022741"/>
    </source>
</evidence>
<dbReference type="GeneID" id="25979447"/>
<keyword evidence="9 10" id="KW-0539">Nucleus</keyword>
<dbReference type="InterPro" id="IPR020618">
    <property type="entry name" value="Adenyl_kinase_AK6"/>
</dbReference>
<dbReference type="GO" id="GO:0005737">
    <property type="term" value="C:cytoplasm"/>
    <property type="evidence" value="ECO:0007669"/>
    <property type="project" value="UniProtKB-SubCell"/>
</dbReference>
<dbReference type="AlphaFoldDB" id="F0XM30"/>
<dbReference type="GO" id="GO:0000462">
    <property type="term" value="P:maturation of SSU-rRNA from tricistronic rRNA transcript (SSU-rRNA, 5.8S rRNA, LSU-rRNA)"/>
    <property type="evidence" value="ECO:0007669"/>
    <property type="project" value="EnsemblFungi"/>
</dbReference>
<feature type="region of interest" description="LID" evidence="10">
    <location>
        <begin position="124"/>
        <end position="134"/>
    </location>
</feature>
<comment type="similarity">
    <text evidence="10">Belongs to the adenylate kinase family. AK6 subfamily.</text>
</comment>
<evidence type="ECO:0000256" key="4">
    <source>
        <dbReference type="ARBA" id="ARBA00022552"/>
    </source>
</evidence>
<keyword evidence="7 10" id="KW-0418">Kinase</keyword>
<dbReference type="PANTHER" id="PTHR12595:SF0">
    <property type="entry name" value="ADENYLATE KINASE ISOENZYME 6"/>
    <property type="match status" value="1"/>
</dbReference>
<evidence type="ECO:0000256" key="10">
    <source>
        <dbReference type="HAMAP-Rule" id="MF_03173"/>
    </source>
</evidence>
<evidence type="ECO:0000256" key="7">
    <source>
        <dbReference type="ARBA" id="ARBA00022777"/>
    </source>
</evidence>
<dbReference type="GO" id="GO:0034599">
    <property type="term" value="P:cellular response to oxidative stress"/>
    <property type="evidence" value="ECO:0007669"/>
    <property type="project" value="EnsemblFungi"/>
</dbReference>
<feature type="binding site" evidence="10">
    <location>
        <position position="22"/>
    </location>
    <ligand>
        <name>ATP</name>
        <dbReference type="ChEBI" id="CHEBI:30616"/>
    </ligand>
</feature>
<dbReference type="Proteomes" id="UP000007796">
    <property type="component" value="Unassembled WGS sequence"/>
</dbReference>
<feature type="region of interest" description="NMPbind" evidence="10">
    <location>
        <begin position="45"/>
        <end position="68"/>
    </location>
</feature>
<organism evidence="13">
    <name type="scientific">Grosmannia clavigera (strain kw1407 / UAMH 11150)</name>
    <name type="common">Blue stain fungus</name>
    <name type="synonym">Graphiocladiella clavigera</name>
    <dbReference type="NCBI Taxonomy" id="655863"/>
    <lineage>
        <taxon>Eukaryota</taxon>
        <taxon>Fungi</taxon>
        <taxon>Dikarya</taxon>
        <taxon>Ascomycota</taxon>
        <taxon>Pezizomycotina</taxon>
        <taxon>Sordariomycetes</taxon>
        <taxon>Sordariomycetidae</taxon>
        <taxon>Ophiostomatales</taxon>
        <taxon>Ophiostomataceae</taxon>
        <taxon>Leptographium</taxon>
    </lineage>
</organism>
<evidence type="ECO:0000256" key="3">
    <source>
        <dbReference type="ARBA" id="ARBA00022517"/>
    </source>
</evidence>
<dbReference type="EC" id="2.7.4.3" evidence="10"/>
<comment type="function">
    <text evidence="10">Broad-specificity nucleoside monophosphate (NMP) kinase that catalyzes the reversible transfer of the terminal phosphate group between nucleoside triphosphates and monophosphates. Has also ATPase activity. Involved in the late cytoplasmic maturation steps of the 40S ribosomal particles, specifically 18S rRNA maturation. While NMP activity is not required for ribosome maturation, ATPase activity is. Associates transiently with small ribosomal subunit protein uS11. ATP hydrolysis breaks the interaction with uS11. May temporarily remove uS11 from the ribosome to enable a conformational change of the ribosomal RNA that is needed for the final maturation step of the small ribosomal subunit. Its NMP activity may have a role in nuclear energy homeostasis.</text>
</comment>
<feature type="region of interest" description="Disordered" evidence="11">
    <location>
        <begin position="1"/>
        <end position="21"/>
    </location>
</feature>
<name>F0XM30_GROCL</name>
<dbReference type="GO" id="GO:0005634">
    <property type="term" value="C:nucleus"/>
    <property type="evidence" value="ECO:0007669"/>
    <property type="project" value="UniProtKB-SubCell"/>
</dbReference>
<dbReference type="STRING" id="655863.F0XM30"/>
<dbReference type="HOGENOM" id="CLU_079096_3_1_1"/>
<keyword evidence="13" id="KW-1185">Reference proteome</keyword>
<dbReference type="PANTHER" id="PTHR12595">
    <property type="entry name" value="POS9-ACTIVATING FACTOR FAP7-RELATED"/>
    <property type="match status" value="1"/>
</dbReference>
<evidence type="ECO:0000313" key="13">
    <source>
        <dbReference type="Proteomes" id="UP000007796"/>
    </source>
</evidence>
<feature type="binding site" evidence="10">
    <location>
        <position position="25"/>
    </location>
    <ligand>
        <name>ATP</name>
        <dbReference type="ChEBI" id="CHEBI:30616"/>
    </ligand>
</feature>
<keyword evidence="3 10" id="KW-0690">Ribosome biogenesis</keyword>
<comment type="subcellular location">
    <subcellularLocation>
        <location evidence="10">Cytoplasm</location>
    </subcellularLocation>
    <subcellularLocation>
        <location evidence="10">Nucleus</location>
    </subcellularLocation>
</comment>
<protein>
    <recommendedName>
        <fullName evidence="10">Adenylate kinase isoenzyme 6 homolog</fullName>
        <shortName evidence="10">AK6</shortName>
        <ecNumber evidence="10">2.7.4.3</ecNumber>
    </recommendedName>
    <alternativeName>
        <fullName evidence="10">Dual activity adenylate kinase/ATPase</fullName>
        <shortName evidence="10">AK/ATPase</shortName>
    </alternativeName>
</protein>
<keyword evidence="5 10" id="KW-0808">Transferase</keyword>
<dbReference type="FunFam" id="3.40.50.300:FF:000372">
    <property type="entry name" value="Adenylate kinase isoenzyme 6 homolog"/>
    <property type="match status" value="1"/>
</dbReference>
<feature type="binding site" evidence="10">
    <location>
        <position position="20"/>
    </location>
    <ligand>
        <name>ATP</name>
        <dbReference type="ChEBI" id="CHEBI:30616"/>
    </ligand>
</feature>
<comment type="catalytic activity">
    <reaction evidence="1 10">
        <text>AMP + ATP = 2 ADP</text>
        <dbReference type="Rhea" id="RHEA:12973"/>
        <dbReference type="ChEBI" id="CHEBI:30616"/>
        <dbReference type="ChEBI" id="CHEBI:456215"/>
        <dbReference type="ChEBI" id="CHEBI:456216"/>
        <dbReference type="EC" id="2.7.4.3"/>
    </reaction>
</comment>